<keyword evidence="1" id="KW-0949">S-adenosyl-L-methionine</keyword>
<evidence type="ECO:0000256" key="2">
    <source>
        <dbReference type="ARBA" id="ARBA00022723"/>
    </source>
</evidence>
<dbReference type="GO" id="GO:0061799">
    <property type="term" value="F:cyclic pyranopterin monophosphate synthase activity"/>
    <property type="evidence" value="ECO:0007669"/>
    <property type="project" value="TreeGrafter"/>
</dbReference>
<evidence type="ECO:0000256" key="7">
    <source>
        <dbReference type="ARBA" id="ARBA00023150"/>
    </source>
</evidence>
<organism evidence="9">
    <name type="scientific">marine sediment metagenome</name>
    <dbReference type="NCBI Taxonomy" id="412755"/>
    <lineage>
        <taxon>unclassified sequences</taxon>
        <taxon>metagenomes</taxon>
        <taxon>ecological metagenomes</taxon>
    </lineage>
</organism>
<evidence type="ECO:0000256" key="1">
    <source>
        <dbReference type="ARBA" id="ARBA00022691"/>
    </source>
</evidence>
<feature type="non-terminal residue" evidence="9">
    <location>
        <position position="275"/>
    </location>
</feature>
<accession>X1B204</accession>
<keyword evidence="3" id="KW-0547">Nucleotide-binding</keyword>
<dbReference type="Gene3D" id="3.20.20.70">
    <property type="entry name" value="Aldolase class I"/>
    <property type="match status" value="1"/>
</dbReference>
<keyword evidence="5" id="KW-0411">Iron-sulfur</keyword>
<evidence type="ECO:0000256" key="4">
    <source>
        <dbReference type="ARBA" id="ARBA00023004"/>
    </source>
</evidence>
<evidence type="ECO:0000313" key="9">
    <source>
        <dbReference type="EMBL" id="GAG89799.1"/>
    </source>
</evidence>
<evidence type="ECO:0000259" key="8">
    <source>
        <dbReference type="PROSITE" id="PS51918"/>
    </source>
</evidence>
<dbReference type="GO" id="GO:0005525">
    <property type="term" value="F:GTP binding"/>
    <property type="evidence" value="ECO:0007669"/>
    <property type="project" value="UniProtKB-KW"/>
</dbReference>
<dbReference type="GO" id="GO:0061798">
    <property type="term" value="F:GTP 3',8'-cyclase activity"/>
    <property type="evidence" value="ECO:0007669"/>
    <property type="project" value="TreeGrafter"/>
</dbReference>
<dbReference type="EMBL" id="BART01011997">
    <property type="protein sequence ID" value="GAG89799.1"/>
    <property type="molecule type" value="Genomic_DNA"/>
</dbReference>
<gene>
    <name evidence="9" type="ORF">S01H4_25261</name>
</gene>
<dbReference type="PROSITE" id="PS51918">
    <property type="entry name" value="RADICAL_SAM"/>
    <property type="match status" value="1"/>
</dbReference>
<dbReference type="CDD" id="cd01335">
    <property type="entry name" value="Radical_SAM"/>
    <property type="match status" value="1"/>
</dbReference>
<proteinExistence type="predicted"/>
<dbReference type="InterPro" id="IPR007197">
    <property type="entry name" value="rSAM"/>
</dbReference>
<dbReference type="SUPFAM" id="SSF102114">
    <property type="entry name" value="Radical SAM enzymes"/>
    <property type="match status" value="1"/>
</dbReference>
<dbReference type="InterPro" id="IPR050105">
    <property type="entry name" value="MoCo_biosynth_MoaA/MoaC"/>
</dbReference>
<evidence type="ECO:0000256" key="3">
    <source>
        <dbReference type="ARBA" id="ARBA00022741"/>
    </source>
</evidence>
<dbReference type="InterPro" id="IPR013785">
    <property type="entry name" value="Aldolase_TIM"/>
</dbReference>
<dbReference type="GO" id="GO:0006777">
    <property type="term" value="P:Mo-molybdopterin cofactor biosynthetic process"/>
    <property type="evidence" value="ECO:0007669"/>
    <property type="project" value="UniProtKB-KW"/>
</dbReference>
<comment type="caution">
    <text evidence="9">The sequence shown here is derived from an EMBL/GenBank/DDBJ whole genome shotgun (WGS) entry which is preliminary data.</text>
</comment>
<feature type="domain" description="Radical SAM core" evidence="8">
    <location>
        <begin position="1"/>
        <end position="203"/>
    </location>
</feature>
<keyword evidence="6" id="KW-0342">GTP-binding</keyword>
<dbReference type="Pfam" id="PF06463">
    <property type="entry name" value="Mob_synth_C"/>
    <property type="match status" value="1"/>
</dbReference>
<keyword evidence="2" id="KW-0479">Metal-binding</keyword>
<reference evidence="9" key="1">
    <citation type="journal article" date="2014" name="Front. Microbiol.">
        <title>High frequency of phylogenetically diverse reductive dehalogenase-homologous genes in deep subseafloor sedimentary metagenomes.</title>
        <authorList>
            <person name="Kawai M."/>
            <person name="Futagami T."/>
            <person name="Toyoda A."/>
            <person name="Takaki Y."/>
            <person name="Nishi S."/>
            <person name="Hori S."/>
            <person name="Arai W."/>
            <person name="Tsubouchi T."/>
            <person name="Morono Y."/>
            <person name="Uchiyama I."/>
            <person name="Ito T."/>
            <person name="Fujiyama A."/>
            <person name="Inagaki F."/>
            <person name="Takami H."/>
        </authorList>
    </citation>
    <scope>NUCLEOTIDE SEQUENCE</scope>
    <source>
        <strain evidence="9">Expedition CK06-06</strain>
    </source>
</reference>
<protein>
    <recommendedName>
        <fullName evidence="8">Radical SAM core domain-containing protein</fullName>
    </recommendedName>
</protein>
<dbReference type="GO" id="GO:0046872">
    <property type="term" value="F:metal ion binding"/>
    <property type="evidence" value="ECO:0007669"/>
    <property type="project" value="UniProtKB-KW"/>
</dbReference>
<name>X1B204_9ZZZZ</name>
<keyword evidence="7" id="KW-0501">Molybdenum cofactor biosynthesis</keyword>
<evidence type="ECO:0000256" key="6">
    <source>
        <dbReference type="ARBA" id="ARBA00023134"/>
    </source>
</evidence>
<sequence>MPERGIKLLDRRELLTYEEILRAVRILSELGIKKIRLTGGEPLLRDNILDLIEGIRNIPGIEDLSLTTNGTLLRKFLKDLYSAGIRRINISMDSLDPKKYREITRGGDLTKVLEAIESSVEMGFESVKINVVLTSLFDWKDSLEFIKFAIEKPVSIRFIEMMSISDLDTVECSSNLINIDKPKVDIRSIFESMNKFGKYCKIKEPLGFGPAVYYRINGSKGKIGFIINKRESCYYCNRIRLTSKGSIKLCLFSSLEIDIKKELRGGTDNERIKKL</sequence>
<dbReference type="AlphaFoldDB" id="X1B204"/>
<evidence type="ECO:0000256" key="5">
    <source>
        <dbReference type="ARBA" id="ARBA00023014"/>
    </source>
</evidence>
<dbReference type="InterPro" id="IPR010505">
    <property type="entry name" value="MoaA_twitch"/>
</dbReference>
<dbReference type="GO" id="GO:0051539">
    <property type="term" value="F:4 iron, 4 sulfur cluster binding"/>
    <property type="evidence" value="ECO:0007669"/>
    <property type="project" value="UniProtKB-KW"/>
</dbReference>
<dbReference type="Pfam" id="PF04055">
    <property type="entry name" value="Radical_SAM"/>
    <property type="match status" value="1"/>
</dbReference>
<dbReference type="InterPro" id="IPR058240">
    <property type="entry name" value="rSAM_sf"/>
</dbReference>
<keyword evidence="4" id="KW-0408">Iron</keyword>
<dbReference type="PANTHER" id="PTHR22960:SF0">
    <property type="entry name" value="MOLYBDENUM COFACTOR BIOSYNTHESIS PROTEIN 1"/>
    <property type="match status" value="1"/>
</dbReference>
<dbReference type="PANTHER" id="PTHR22960">
    <property type="entry name" value="MOLYBDOPTERIN COFACTOR SYNTHESIS PROTEIN A"/>
    <property type="match status" value="1"/>
</dbReference>